<dbReference type="OrthoDB" id="9876299at2759"/>
<organism evidence="4 5">
    <name type="scientific">Stachybotrys elegans</name>
    <dbReference type="NCBI Taxonomy" id="80388"/>
    <lineage>
        <taxon>Eukaryota</taxon>
        <taxon>Fungi</taxon>
        <taxon>Dikarya</taxon>
        <taxon>Ascomycota</taxon>
        <taxon>Pezizomycotina</taxon>
        <taxon>Sordariomycetes</taxon>
        <taxon>Hypocreomycetidae</taxon>
        <taxon>Hypocreales</taxon>
        <taxon>Stachybotryaceae</taxon>
        <taxon>Stachybotrys</taxon>
    </lineage>
</organism>
<dbReference type="InterPro" id="IPR051468">
    <property type="entry name" value="Fungal_SecMetab_SDRs"/>
</dbReference>
<dbReference type="GO" id="GO:0005737">
    <property type="term" value="C:cytoplasm"/>
    <property type="evidence" value="ECO:0007669"/>
    <property type="project" value="TreeGrafter"/>
</dbReference>
<comment type="caution">
    <text evidence="4">The sequence shown here is derived from an EMBL/GenBank/DDBJ whole genome shotgun (WGS) entry which is preliminary data.</text>
</comment>
<evidence type="ECO:0000256" key="2">
    <source>
        <dbReference type="ARBA" id="ARBA00022857"/>
    </source>
</evidence>
<reference evidence="4" key="1">
    <citation type="journal article" date="2021" name="Nat. Commun.">
        <title>Genetic determinants of endophytism in the Arabidopsis root mycobiome.</title>
        <authorList>
            <person name="Mesny F."/>
            <person name="Miyauchi S."/>
            <person name="Thiergart T."/>
            <person name="Pickel B."/>
            <person name="Atanasova L."/>
            <person name="Karlsson M."/>
            <person name="Huettel B."/>
            <person name="Barry K.W."/>
            <person name="Haridas S."/>
            <person name="Chen C."/>
            <person name="Bauer D."/>
            <person name="Andreopoulos W."/>
            <person name="Pangilinan J."/>
            <person name="LaButti K."/>
            <person name="Riley R."/>
            <person name="Lipzen A."/>
            <person name="Clum A."/>
            <person name="Drula E."/>
            <person name="Henrissat B."/>
            <person name="Kohler A."/>
            <person name="Grigoriev I.V."/>
            <person name="Martin F.M."/>
            <person name="Hacquard S."/>
        </authorList>
    </citation>
    <scope>NUCLEOTIDE SEQUENCE</scope>
    <source>
        <strain evidence="4">MPI-CAGE-CH-0235</strain>
    </source>
</reference>
<dbReference type="AlphaFoldDB" id="A0A8K0SXY4"/>
<dbReference type="SUPFAM" id="SSF51735">
    <property type="entry name" value="NAD(P)-binding Rossmann-fold domains"/>
    <property type="match status" value="1"/>
</dbReference>
<dbReference type="EMBL" id="JAGPNK010000003">
    <property type="protein sequence ID" value="KAH7324525.1"/>
    <property type="molecule type" value="Genomic_DNA"/>
</dbReference>
<dbReference type="Proteomes" id="UP000813444">
    <property type="component" value="Unassembled WGS sequence"/>
</dbReference>
<dbReference type="PANTHER" id="PTHR43544:SF7">
    <property type="entry name" value="NADB-LER2"/>
    <property type="match status" value="1"/>
</dbReference>
<dbReference type="GO" id="GO:0016491">
    <property type="term" value="F:oxidoreductase activity"/>
    <property type="evidence" value="ECO:0007669"/>
    <property type="project" value="UniProtKB-KW"/>
</dbReference>
<keyword evidence="2" id="KW-0521">NADP</keyword>
<proteinExistence type="inferred from homology"/>
<dbReference type="InterPro" id="IPR002347">
    <property type="entry name" value="SDR_fam"/>
</dbReference>
<accession>A0A8K0SXY4</accession>
<comment type="similarity">
    <text evidence="1">Belongs to the short-chain dehydrogenases/reductases (SDR) family.</text>
</comment>
<evidence type="ECO:0000256" key="1">
    <source>
        <dbReference type="ARBA" id="ARBA00006484"/>
    </source>
</evidence>
<protein>
    <submittedName>
        <fullName evidence="4">Uncharacterized protein</fullName>
    </submittedName>
</protein>
<dbReference type="PRINTS" id="PR00081">
    <property type="entry name" value="GDHRDH"/>
</dbReference>
<name>A0A8K0SXY4_9HYPO</name>
<dbReference type="PANTHER" id="PTHR43544">
    <property type="entry name" value="SHORT-CHAIN DEHYDROGENASE/REDUCTASE"/>
    <property type="match status" value="1"/>
</dbReference>
<keyword evidence="3" id="KW-0560">Oxidoreductase</keyword>
<dbReference type="Pfam" id="PF00106">
    <property type="entry name" value="adh_short"/>
    <property type="match status" value="1"/>
</dbReference>
<dbReference type="Gene3D" id="3.40.50.720">
    <property type="entry name" value="NAD(P)-binding Rossmann-like Domain"/>
    <property type="match status" value="1"/>
</dbReference>
<evidence type="ECO:0000313" key="4">
    <source>
        <dbReference type="EMBL" id="KAH7324525.1"/>
    </source>
</evidence>
<keyword evidence="5" id="KW-1185">Reference proteome</keyword>
<evidence type="ECO:0000256" key="3">
    <source>
        <dbReference type="ARBA" id="ARBA00023002"/>
    </source>
</evidence>
<gene>
    <name evidence="4" type="ORF">B0I35DRAFT_509259</name>
</gene>
<sequence length="252" mass="26679">MSNSTVILVTGVSQGIGKRIAEICLARPNHVVIGSVRDLESAATEELRALIPGEGTRLHLVQIDNTSPDDAAKAVAEIEAAGVEHIDTVIANAGACPFPVLPIETIPNADLVTAFQTNAASVLGLFQAVSHLLRKSKDPRFAAFSSPGSSISLIAPMQSWIVPAYGISKAAQNFIVQCLAFSQKDWLTVIATTPGNTQTKPGNWIARQLGHEQAALTIDESAVATLKTVETISREDALGRLINAQNGETIPW</sequence>
<dbReference type="InterPro" id="IPR036291">
    <property type="entry name" value="NAD(P)-bd_dom_sf"/>
</dbReference>
<evidence type="ECO:0000313" key="5">
    <source>
        <dbReference type="Proteomes" id="UP000813444"/>
    </source>
</evidence>